<comment type="function">
    <text evidence="6">Endoribonuclease that catalyzes the hydrolysis of histone-coding pre-mRNA 3'-end. Involved in histone pre-mRNA processing during the S-phase of the cell cycle, which is required for entering/progressing through S-phase. Cleaves histone pre-mRNA at a major and a minor cleavage site after the 5'-ACCCA-3' and the 5'-ACCCACA-3' sequence, respectively, and located downstream of the stem-loop. May require the presence of the HDE element located at the histone pre-RNA 3'-end to avoid non-specific cleavage.</text>
</comment>
<evidence type="ECO:0000256" key="6">
    <source>
        <dbReference type="ARBA" id="ARBA00045869"/>
    </source>
</evidence>
<dbReference type="STRING" id="1838285.SCAL_000698"/>
<dbReference type="InterPro" id="IPR001279">
    <property type="entry name" value="Metallo-B-lactamas"/>
</dbReference>
<name>A0A1F2P9W0_9EURY</name>
<comment type="subcellular location">
    <subcellularLocation>
        <location evidence="1">Cytoplasm</location>
        <location evidence="1">Cytosol</location>
    </subcellularLocation>
</comment>
<organism evidence="8 9">
    <name type="scientific">Candidatus Syntropharchaeum caldarium</name>
    <dbReference type="NCBI Taxonomy" id="1838285"/>
    <lineage>
        <taxon>Archaea</taxon>
        <taxon>Methanobacteriati</taxon>
        <taxon>Methanobacteriota</taxon>
        <taxon>Stenosarchaea group</taxon>
        <taxon>Methanomicrobia</taxon>
        <taxon>Methanosarcinales</taxon>
        <taxon>ANME-2 cluster</taxon>
        <taxon>Candidatus Syntropharchaeum</taxon>
    </lineage>
</organism>
<dbReference type="Gene3D" id="3.60.15.10">
    <property type="entry name" value="Ribonuclease Z/Hydroxyacylglutathione hydrolase-like"/>
    <property type="match status" value="1"/>
</dbReference>
<reference evidence="8" key="1">
    <citation type="submission" date="2016-05" db="EMBL/GenBank/DDBJ databases">
        <title>Microbial consortia oxidize butane by reversing methanogenesis.</title>
        <authorList>
            <person name="Laso-Perez R."/>
            <person name="Richter M."/>
            <person name="Wegener G."/>
            <person name="Musat F."/>
        </authorList>
    </citation>
    <scope>NUCLEOTIDE SEQUENCE [LARGE SCALE GENOMIC DNA]</scope>
    <source>
        <strain evidence="8">BOX2</strain>
    </source>
</reference>
<gene>
    <name evidence="8" type="ORF">SCAL_000698</name>
</gene>
<accession>A0A1F2P9W0</accession>
<dbReference type="AlphaFoldDB" id="A0A1F2P9W0"/>
<proteinExistence type="predicted"/>
<dbReference type="GO" id="GO:0005829">
    <property type="term" value="C:cytosol"/>
    <property type="evidence" value="ECO:0007669"/>
    <property type="project" value="UniProtKB-SubCell"/>
</dbReference>
<evidence type="ECO:0000259" key="7">
    <source>
        <dbReference type="SMART" id="SM00849"/>
    </source>
</evidence>
<evidence type="ECO:0000313" key="8">
    <source>
        <dbReference type="EMBL" id="OFV68058.1"/>
    </source>
</evidence>
<dbReference type="PANTHER" id="PTHR23200">
    <property type="entry name" value="METALLO-BETA-LACTAMASE DOMAIN-CONTAINING PROTEIN 1"/>
    <property type="match status" value="1"/>
</dbReference>
<evidence type="ECO:0000256" key="4">
    <source>
        <dbReference type="ARBA" id="ARBA00032988"/>
    </source>
</evidence>
<dbReference type="InterPro" id="IPR036866">
    <property type="entry name" value="RibonucZ/Hydroxyglut_hydro"/>
</dbReference>
<comment type="subunit">
    <text evidence="2">Homodimer.</text>
</comment>
<keyword evidence="9" id="KW-1185">Reference proteome</keyword>
<dbReference type="SUPFAM" id="SSF56281">
    <property type="entry name" value="Metallo-hydrolase/oxidoreductase"/>
    <property type="match status" value="1"/>
</dbReference>
<dbReference type="PANTHER" id="PTHR23200:SF48">
    <property type="entry name" value="METALLO-BETA-LACTAMASE DOMAIN-CONTAINING PROTEIN 1"/>
    <property type="match status" value="1"/>
</dbReference>
<sequence length="193" mass="21660">MNKVCENLYIVKPGKVVYDEISVIYASSTVVLIDDDLRVLVDTALGEDWDQIKAGIEAVGFGVDAIDCIINTHLHPDHTGCNDRFEIPKYAHPAEIKRGEFTEGVEPYTRQVTDKISIIETPGHTWGHISVVYRGERTIVIAGDAIPTRNNYYERVIPRIHVDPDLAMESFLKIEEIADVIIPGHDDPIEVPR</sequence>
<dbReference type="EMBL" id="LYOS01000002">
    <property type="protein sequence ID" value="OFV68058.1"/>
    <property type="molecule type" value="Genomic_DNA"/>
</dbReference>
<comment type="caution">
    <text evidence="8">The sequence shown here is derived from an EMBL/GenBank/DDBJ whole genome shotgun (WGS) entry which is preliminary data.</text>
</comment>
<comment type="catalytic activity">
    <reaction evidence="5">
        <text>a ribonucleotidyl-ribonucleotide-RNA + H2O = a 3'-end ribonucleotide-RNA + a 5'-end 5'-phospho-ribonucleoside-RNA + H(+)</text>
        <dbReference type="Rhea" id="RHEA:68096"/>
        <dbReference type="Rhea" id="RHEA-COMP:15179"/>
        <dbReference type="Rhea" id="RHEA-COMP:17355"/>
        <dbReference type="Rhea" id="RHEA-COMP:17428"/>
        <dbReference type="ChEBI" id="CHEBI:15377"/>
        <dbReference type="ChEBI" id="CHEBI:15378"/>
        <dbReference type="ChEBI" id="CHEBI:74896"/>
        <dbReference type="ChEBI" id="CHEBI:138282"/>
        <dbReference type="ChEBI" id="CHEBI:173118"/>
    </reaction>
    <physiologicalReaction direction="left-to-right" evidence="5">
        <dbReference type="Rhea" id="RHEA:68097"/>
    </physiologicalReaction>
</comment>
<dbReference type="Proteomes" id="UP000186940">
    <property type="component" value="Unassembled WGS sequence"/>
</dbReference>
<feature type="domain" description="Metallo-beta-lactamase" evidence="7">
    <location>
        <begin position="27"/>
        <end position="185"/>
    </location>
</feature>
<protein>
    <recommendedName>
        <fullName evidence="3">Metallo-beta-lactamase domain-containing protein 1</fullName>
    </recommendedName>
    <alternativeName>
        <fullName evidence="4">Endoribonuclease MBLAC1</fullName>
    </alternativeName>
</protein>
<evidence type="ECO:0000256" key="5">
    <source>
        <dbReference type="ARBA" id="ARBA00044690"/>
    </source>
</evidence>
<evidence type="ECO:0000313" key="9">
    <source>
        <dbReference type="Proteomes" id="UP000186940"/>
    </source>
</evidence>
<dbReference type="Pfam" id="PF00753">
    <property type="entry name" value="Lactamase_B"/>
    <property type="match status" value="2"/>
</dbReference>
<dbReference type="InterPro" id="IPR039344">
    <property type="entry name" value="MBLAC1"/>
</dbReference>
<dbReference type="SMART" id="SM00849">
    <property type="entry name" value="Lactamase_B"/>
    <property type="match status" value="1"/>
</dbReference>
<evidence type="ECO:0000256" key="1">
    <source>
        <dbReference type="ARBA" id="ARBA00004514"/>
    </source>
</evidence>
<evidence type="ECO:0000256" key="3">
    <source>
        <dbReference type="ARBA" id="ARBA00014856"/>
    </source>
</evidence>
<evidence type="ECO:0000256" key="2">
    <source>
        <dbReference type="ARBA" id="ARBA00011738"/>
    </source>
</evidence>